<dbReference type="AlphaFoldDB" id="A0A0J9GUA7"/>
<dbReference type="InterPro" id="IPR036366">
    <property type="entry name" value="PGBDSf"/>
</dbReference>
<dbReference type="Pfam" id="PF01471">
    <property type="entry name" value="PG_binding_1"/>
    <property type="match status" value="1"/>
</dbReference>
<dbReference type="InterPro" id="IPR002477">
    <property type="entry name" value="Peptidoglycan-bd-like"/>
</dbReference>
<dbReference type="OrthoDB" id="7444491at2"/>
<reference evidence="3 4" key="1">
    <citation type="submission" date="2015-06" db="EMBL/GenBank/DDBJ databases">
        <title>Draft genome sequence of an Alphaproteobacteria species associated to the Mediterranean sponge Oscarella lobularis.</title>
        <authorList>
            <person name="Jourda C."/>
            <person name="Santini S."/>
            <person name="Claverie J.-M."/>
        </authorList>
    </citation>
    <scope>NUCLEOTIDE SEQUENCE [LARGE SCALE GENOMIC DNA]</scope>
    <source>
        <strain evidence="3">IGS</strain>
    </source>
</reference>
<evidence type="ECO:0000313" key="3">
    <source>
        <dbReference type="EMBL" id="KMW57148.1"/>
    </source>
</evidence>
<dbReference type="EMBL" id="LFTY01000002">
    <property type="protein sequence ID" value="KMW57148.1"/>
    <property type="molecule type" value="Genomic_DNA"/>
</dbReference>
<keyword evidence="1" id="KW-0732">Signal</keyword>
<organism evidence="3 4">
    <name type="scientific">Candidatus Rhodobacter oscarellae</name>
    <dbReference type="NCBI Taxonomy" id="1675527"/>
    <lineage>
        <taxon>Bacteria</taxon>
        <taxon>Pseudomonadati</taxon>
        <taxon>Pseudomonadota</taxon>
        <taxon>Alphaproteobacteria</taxon>
        <taxon>Rhodobacterales</taxon>
        <taxon>Rhodobacter group</taxon>
        <taxon>Rhodobacter</taxon>
    </lineage>
</organism>
<protein>
    <submittedName>
        <fullName evidence="3">Putative peptidoglycan-binding domain-containing protein</fullName>
    </submittedName>
</protein>
<accession>A0A0J9GUA7</accession>
<sequence length="551" mass="57076">MLPKKFLAAAVMAAVFTAPATQSSADVHGLIGAVIIGGAIANANKNKKRTTKRVYSGSSSATRTKNRETQTALNYFGFNAGGADGVLGRKSRTAISGMQNYLQLPVTGRLTQFERDILIGAYQRGIGGAYETVQLVSKSPDGSRILLQEQKKLMTGVPTQRSAGYAGLPLEVSQAVDEIANSSDPTPEQLLQRSGFIQLADLNGDGNNDFILDTSFSGSTFWCSSVQCKTLVFVSTPNGYARNDLLAFNPTPATFNCVGSSCVVSEQVVTASIASSSSDLPSSTEVALSSDAPASGLPSFGSTPDTGSGGALPLFGAPATASAPLSSTCTKISMVANANGGLTTVAFLDDPNKVMMEQLCLTRALVMDQGEQLALAIPGVTLAQVDAQCGQYGDALKDHVTALSLKPRSEVIEGVGGFVLNSGMDPAQLANTARICMASGYRLDDMNVALGTGMLLVILGEPPYGEMMGHHLSQGVGTSARVDLALQWYQEALTALDAGAQPVFAPNQIERPALVRAAADMLAGGTNTGFVTPAQSGGAKAKLPTFGAPKN</sequence>
<evidence type="ECO:0000313" key="4">
    <source>
        <dbReference type="Proteomes" id="UP000037178"/>
    </source>
</evidence>
<dbReference type="SUPFAM" id="SSF47090">
    <property type="entry name" value="PGBD-like"/>
    <property type="match status" value="1"/>
</dbReference>
<proteinExistence type="predicted"/>
<dbReference type="Gene3D" id="1.10.101.10">
    <property type="entry name" value="PGBD-like superfamily/PGBD"/>
    <property type="match status" value="1"/>
</dbReference>
<gene>
    <name evidence="3" type="ORF">AIOL_002108</name>
</gene>
<keyword evidence="4" id="KW-1185">Reference proteome</keyword>
<name>A0A0J9GUA7_9RHOB</name>
<dbReference type="PATRIC" id="fig|1675527.3.peg.2223"/>
<evidence type="ECO:0000259" key="2">
    <source>
        <dbReference type="Pfam" id="PF01471"/>
    </source>
</evidence>
<evidence type="ECO:0000256" key="1">
    <source>
        <dbReference type="SAM" id="SignalP"/>
    </source>
</evidence>
<comment type="caution">
    <text evidence="3">The sequence shown here is derived from an EMBL/GenBank/DDBJ whole genome shotgun (WGS) entry which is preliminary data.</text>
</comment>
<feature type="domain" description="Peptidoglycan binding-like" evidence="2">
    <location>
        <begin position="67"/>
        <end position="112"/>
    </location>
</feature>
<dbReference type="RefSeq" id="WP_053101240.1">
    <property type="nucleotide sequence ID" value="NZ_LFTY01000002.1"/>
</dbReference>
<dbReference type="InterPro" id="IPR036365">
    <property type="entry name" value="PGBD-like_sf"/>
</dbReference>
<feature type="signal peptide" evidence="1">
    <location>
        <begin position="1"/>
        <end position="20"/>
    </location>
</feature>
<feature type="chain" id="PRO_5005320120" evidence="1">
    <location>
        <begin position="21"/>
        <end position="551"/>
    </location>
</feature>
<dbReference type="Proteomes" id="UP000037178">
    <property type="component" value="Unassembled WGS sequence"/>
</dbReference>